<accession>A0A1H7KP36</accession>
<dbReference type="RefSeq" id="WP_170836878.1">
    <property type="nucleotide sequence ID" value="NZ_FOAD01000002.1"/>
</dbReference>
<evidence type="ECO:0000313" key="1">
    <source>
        <dbReference type="EMBL" id="SEK88591.1"/>
    </source>
</evidence>
<dbReference type="AlphaFoldDB" id="A0A1H7KP36"/>
<proteinExistence type="predicted"/>
<dbReference type="Proteomes" id="UP000183894">
    <property type="component" value="Unassembled WGS sequence"/>
</dbReference>
<evidence type="ECO:0000313" key="2">
    <source>
        <dbReference type="Proteomes" id="UP000183894"/>
    </source>
</evidence>
<dbReference type="EMBL" id="FOAD01000002">
    <property type="protein sequence ID" value="SEK88591.1"/>
    <property type="molecule type" value="Genomic_DNA"/>
</dbReference>
<reference evidence="1 2" key="1">
    <citation type="submission" date="2016-10" db="EMBL/GenBank/DDBJ databases">
        <authorList>
            <person name="de Groot N.N."/>
        </authorList>
    </citation>
    <scope>NUCLEOTIDE SEQUENCE [LARGE SCALE GENOMIC DNA]</scope>
    <source>
        <strain evidence="1 2">CDM_5</strain>
    </source>
</reference>
<name>A0A1H7KP36_HALLR</name>
<gene>
    <name evidence="1" type="ORF">SAMN04488691_10270</name>
</gene>
<sequence length="45" mass="4638">MTESESIPFWWVVLFLLLALGSGAAAVFSVGGSLVSGTVALPPLF</sequence>
<organism evidence="1 2">
    <name type="scientific">Haloferax larsenii</name>
    <dbReference type="NCBI Taxonomy" id="302484"/>
    <lineage>
        <taxon>Archaea</taxon>
        <taxon>Methanobacteriati</taxon>
        <taxon>Methanobacteriota</taxon>
        <taxon>Stenosarchaea group</taxon>
        <taxon>Halobacteria</taxon>
        <taxon>Halobacteriales</taxon>
        <taxon>Haloferacaceae</taxon>
        <taxon>Haloferax</taxon>
    </lineage>
</organism>
<protein>
    <submittedName>
        <fullName evidence="1">Uncharacterized protein</fullName>
    </submittedName>
</protein>